<dbReference type="InterPro" id="IPR027268">
    <property type="entry name" value="Peptidase_M4/M1_CTD_sf"/>
</dbReference>
<dbReference type="InterPro" id="IPR014782">
    <property type="entry name" value="Peptidase_M1_dom"/>
</dbReference>
<protein>
    <submittedName>
        <fullName evidence="2">Peptidase M28</fullName>
    </submittedName>
</protein>
<evidence type="ECO:0000313" key="2">
    <source>
        <dbReference type="EMBL" id="MBK1633162.1"/>
    </source>
</evidence>
<keyword evidence="3" id="KW-1185">Reference proteome</keyword>
<organism evidence="2 3">
    <name type="scientific">Thiohalocapsa halophila</name>
    <dbReference type="NCBI Taxonomy" id="69359"/>
    <lineage>
        <taxon>Bacteria</taxon>
        <taxon>Pseudomonadati</taxon>
        <taxon>Pseudomonadota</taxon>
        <taxon>Gammaproteobacteria</taxon>
        <taxon>Chromatiales</taxon>
        <taxon>Chromatiaceae</taxon>
        <taxon>Thiohalocapsa</taxon>
    </lineage>
</organism>
<dbReference type="InterPro" id="IPR050344">
    <property type="entry name" value="Peptidase_M1_aminopeptidases"/>
</dbReference>
<dbReference type="Proteomes" id="UP000748752">
    <property type="component" value="Unassembled WGS sequence"/>
</dbReference>
<evidence type="ECO:0000259" key="1">
    <source>
        <dbReference type="Pfam" id="PF01433"/>
    </source>
</evidence>
<dbReference type="Gene3D" id="1.10.390.10">
    <property type="entry name" value="Neutral Protease Domain 2"/>
    <property type="match status" value="1"/>
</dbReference>
<feature type="domain" description="Peptidase M1 membrane alanine aminopeptidase" evidence="1">
    <location>
        <begin position="280"/>
        <end position="418"/>
    </location>
</feature>
<dbReference type="Pfam" id="PF01433">
    <property type="entry name" value="Peptidase_M1"/>
    <property type="match status" value="1"/>
</dbReference>
<sequence>MVLAVLLSTPLPGGAVEQQPVIGHRIDAVLGPEAGTLRATDTLTLPADTKQVVFLLHRGLEPRVVDGEAVLERIGRDGHFERFRLTPGAGDTVTLGYGGRIRHSLTSVREGMGRERQQLVGTIDADGVFLTGYTGWYPNVPGALNRMQLDVRLPPGWLAVSQGAGPERIGDDGARIRWTEEQPQDELYLIAARFKLYRQETPHGEAQAYLRLPDADLAARYLDATADYLARYSELIGEYPYVKFALVENFWETGYGMPSFTLLGSRVMRLPFILHSSYPHEILHNWWGNSVYVDYAAGNWAEGLTAYLSDHLNKALAGEGASYRRDQLKAYADYVRDGKDFPLTEFRGRHGSASQAIGYGKMLMTLHMLRVMLGDDTFRSGLRRFYHENRFRTADLDDLKFAFELASNRDLGDFFSDWTTRTGAAQLKLGDVQVEQAEGGGYRVAGSVYQVQSTPAFPMQVPVVVNSERGTARRVLASFDERAARFAAKLASAPARVAVDPQFETFRQLLPEESPASLSNLFGAEQGLMVLPAAAPAPQRRAYRNLAQAWQRGHSGWDIAVDDALDALPQDRAVWLFGWENAFADTVASQAPGLEIDADARQLTLEGTVHDDVSAALAVGDATRPIGWVAAATPAAVPGLARKLPHYGKYGYLTFSGDAPDNRVKGQWPPGDSALTQWLTDARPALEMPTPSTLVER</sequence>
<proteinExistence type="predicted"/>
<dbReference type="SUPFAM" id="SSF55486">
    <property type="entry name" value="Metalloproteases ('zincins'), catalytic domain"/>
    <property type="match status" value="1"/>
</dbReference>
<reference evidence="2 3" key="1">
    <citation type="journal article" date="2020" name="Microorganisms">
        <title>Osmotic Adaptation and Compatible Solute Biosynthesis of Phototrophic Bacteria as Revealed from Genome Analyses.</title>
        <authorList>
            <person name="Imhoff J.F."/>
            <person name="Rahn T."/>
            <person name="Kunzel S."/>
            <person name="Keller A."/>
            <person name="Neulinger S.C."/>
        </authorList>
    </citation>
    <scope>NUCLEOTIDE SEQUENCE [LARGE SCALE GENOMIC DNA]</scope>
    <source>
        <strain evidence="2 3">DSM 6210</strain>
    </source>
</reference>
<gene>
    <name evidence="2" type="ORF">CKO31_20890</name>
</gene>
<evidence type="ECO:0000313" key="3">
    <source>
        <dbReference type="Proteomes" id="UP000748752"/>
    </source>
</evidence>
<name>A0ABS1CMU1_9GAMM</name>
<dbReference type="PANTHER" id="PTHR11533">
    <property type="entry name" value="PROTEASE M1 ZINC METALLOPROTEASE"/>
    <property type="match status" value="1"/>
</dbReference>
<comment type="caution">
    <text evidence="2">The sequence shown here is derived from an EMBL/GenBank/DDBJ whole genome shotgun (WGS) entry which is preliminary data.</text>
</comment>
<dbReference type="PANTHER" id="PTHR11533:SF174">
    <property type="entry name" value="PUROMYCIN-SENSITIVE AMINOPEPTIDASE-RELATED"/>
    <property type="match status" value="1"/>
</dbReference>
<accession>A0ABS1CMU1</accession>
<dbReference type="EMBL" id="NRRV01000070">
    <property type="protein sequence ID" value="MBK1633162.1"/>
    <property type="molecule type" value="Genomic_DNA"/>
</dbReference>